<proteinExistence type="predicted"/>
<reference evidence="1 2" key="1">
    <citation type="journal article" date="2023" name="J. Phycol.">
        <title>Chrysosporum ovalisporum is synonymous with the true-branching cyanobacterium Umezakia natans (Nostocales/Aphanizomenonaceae).</title>
        <authorList>
            <person name="McGregor G.B."/>
            <person name="Sendall B.C."/>
            <person name="Niiyama Y."/>
            <person name="Tuji A."/>
            <person name="Willis A."/>
        </authorList>
    </citation>
    <scope>NUCLEOTIDE SEQUENCE [LARGE SCALE GENOMIC DNA]</scope>
    <source>
        <strain evidence="1 2">ANA360D</strain>
    </source>
</reference>
<organism evidence="1 2">
    <name type="scientific">Chrysosporum bergii ANA360D</name>
    <dbReference type="NCBI Taxonomy" id="617107"/>
    <lineage>
        <taxon>Bacteria</taxon>
        <taxon>Bacillati</taxon>
        <taxon>Cyanobacteriota</taxon>
        <taxon>Cyanophyceae</taxon>
        <taxon>Nostocales</taxon>
        <taxon>Nodulariaceae</taxon>
        <taxon>Chrysosporum</taxon>
    </lineage>
</organism>
<gene>
    <name evidence="1" type="ORF">NWP17_16025</name>
</gene>
<evidence type="ECO:0000313" key="2">
    <source>
        <dbReference type="Proteomes" id="UP001159387"/>
    </source>
</evidence>
<comment type="caution">
    <text evidence="1">The sequence shown here is derived from an EMBL/GenBank/DDBJ whole genome shotgun (WGS) entry which is preliminary data.</text>
</comment>
<dbReference type="Proteomes" id="UP001159387">
    <property type="component" value="Unassembled WGS sequence"/>
</dbReference>
<accession>A0AA43GW58</accession>
<dbReference type="EMBL" id="JANQDH010000113">
    <property type="protein sequence ID" value="MDH6061923.1"/>
    <property type="molecule type" value="Genomic_DNA"/>
</dbReference>
<dbReference type="AlphaFoldDB" id="A0AA43GW58"/>
<dbReference type="RefSeq" id="WP_280655869.1">
    <property type="nucleotide sequence ID" value="NZ_JANQDH010000113.1"/>
</dbReference>
<name>A0AA43GW58_9CYAN</name>
<sequence>MPNWFAVKSEPQQSNAVLRVIGDRGCGKTAYMASLARWPNADPTSPVQTVIPVGDSGEELISKAQNILEQGLELEATDLKDSNLTDYTLSITLKDQFSWQNARIKSNSPLISLNISCKDYSGEFFSDLLHQSRNPKLQEYLEDCSLATGIMFLVDGNSRGKDFEYAHGIDKFLTTLDRTDIEQGTRRVALVLNKCEQSELWVNRHKPAFLAEARFPQTQRKLEAWQQLGAGKLNYFTASAFGMLGNKYPEPNVQILRRGSDGVSAIIKDPKRWRPFGLVAPIYWLCTGQRHKELDQG</sequence>
<keyword evidence="2" id="KW-1185">Reference proteome</keyword>
<evidence type="ECO:0000313" key="1">
    <source>
        <dbReference type="EMBL" id="MDH6061923.1"/>
    </source>
</evidence>
<protein>
    <submittedName>
        <fullName evidence="1">Uncharacterized protein</fullName>
    </submittedName>
</protein>